<evidence type="ECO:0000256" key="1">
    <source>
        <dbReference type="ARBA" id="ARBA00004167"/>
    </source>
</evidence>
<dbReference type="SMART" id="SM00179">
    <property type="entry name" value="EGF_CA"/>
    <property type="match status" value="1"/>
</dbReference>
<gene>
    <name evidence="7" type="ORF">PIB30_098022</name>
</gene>
<dbReference type="Pfam" id="PF07645">
    <property type="entry name" value="EGF_CA"/>
    <property type="match status" value="1"/>
</dbReference>
<comment type="caution">
    <text evidence="7">The sequence shown here is derived from an EMBL/GenBank/DDBJ whole genome shotgun (WGS) entry which is preliminary data.</text>
</comment>
<dbReference type="Pfam" id="PF13947">
    <property type="entry name" value="GUB_WAK_bind"/>
    <property type="match status" value="1"/>
</dbReference>
<feature type="non-terminal residue" evidence="7">
    <location>
        <position position="1"/>
    </location>
</feature>
<comment type="caution">
    <text evidence="5">Lacks conserved residue(s) required for the propagation of feature annotation.</text>
</comment>
<dbReference type="InterPro" id="IPR000742">
    <property type="entry name" value="EGF"/>
</dbReference>
<keyword evidence="8" id="KW-1185">Reference proteome</keyword>
<dbReference type="InterPro" id="IPR049883">
    <property type="entry name" value="NOTCH1_EGF-like"/>
</dbReference>
<organism evidence="7 8">
    <name type="scientific">Stylosanthes scabra</name>
    <dbReference type="NCBI Taxonomy" id="79078"/>
    <lineage>
        <taxon>Eukaryota</taxon>
        <taxon>Viridiplantae</taxon>
        <taxon>Streptophyta</taxon>
        <taxon>Embryophyta</taxon>
        <taxon>Tracheophyta</taxon>
        <taxon>Spermatophyta</taxon>
        <taxon>Magnoliopsida</taxon>
        <taxon>eudicotyledons</taxon>
        <taxon>Gunneridae</taxon>
        <taxon>Pentapetalae</taxon>
        <taxon>rosids</taxon>
        <taxon>fabids</taxon>
        <taxon>Fabales</taxon>
        <taxon>Fabaceae</taxon>
        <taxon>Papilionoideae</taxon>
        <taxon>50 kb inversion clade</taxon>
        <taxon>dalbergioids sensu lato</taxon>
        <taxon>Dalbergieae</taxon>
        <taxon>Pterocarpus clade</taxon>
        <taxon>Stylosanthes</taxon>
    </lineage>
</organism>
<evidence type="ECO:0000256" key="3">
    <source>
        <dbReference type="ARBA" id="ARBA00022729"/>
    </source>
</evidence>
<evidence type="ECO:0000256" key="2">
    <source>
        <dbReference type="ARBA" id="ARBA00022536"/>
    </source>
</evidence>
<proteinExistence type="predicted"/>
<dbReference type="CDD" id="cd00054">
    <property type="entry name" value="EGF_CA"/>
    <property type="match status" value="1"/>
</dbReference>
<evidence type="ECO:0000313" key="7">
    <source>
        <dbReference type="EMBL" id="MED6225897.1"/>
    </source>
</evidence>
<dbReference type="PANTHER" id="PTHR33491">
    <property type="entry name" value="OSJNBA0016N04.9 PROTEIN"/>
    <property type="match status" value="1"/>
</dbReference>
<comment type="subcellular location">
    <subcellularLocation>
        <location evidence="1">Membrane</location>
        <topology evidence="1">Single-pass membrane protein</topology>
    </subcellularLocation>
</comment>
<evidence type="ECO:0000256" key="4">
    <source>
        <dbReference type="ARBA" id="ARBA00023157"/>
    </source>
</evidence>
<dbReference type="InterPro" id="IPR025287">
    <property type="entry name" value="WAK_GUB"/>
</dbReference>
<sequence length="341" mass="37591">AAQELEEDPEKCRRSCGNVSIPFPFGTTKKCSLDTKFLINCTNNNSDPILQDNDLPLRSISVDQGVLHVSLSVARDCYSGTEKKFNNTEFLSWAYDFGRYSISSSRNVFTTIGCDTLGLVVGYPYLDSNFDKPYVKSCLSYCQNHGDASDGHCAGTGCCHVDIPDSEVKQGLSSISYGFENSLLNNSDKNEFSPCGYAFLVEKEGHYKFKAEDLTNNKLKNTTFPVVLDWSVGNQPCKEAKKNSSENVCKGRNVECYDAKNRVGYLCKCLPGFQGNPYLPQGCTDIDECQIGTHDCVNGTTCVNDPPGSYTCKCRKGRGDGRKNGTKCQSPKHEIILIIAF</sequence>
<evidence type="ECO:0000259" key="6">
    <source>
        <dbReference type="PROSITE" id="PS50026"/>
    </source>
</evidence>
<name>A0ABU6ZV38_9FABA</name>
<dbReference type="SMART" id="SM00181">
    <property type="entry name" value="EGF"/>
    <property type="match status" value="2"/>
</dbReference>
<dbReference type="PROSITE" id="PS50026">
    <property type="entry name" value="EGF_3"/>
    <property type="match status" value="1"/>
</dbReference>
<reference evidence="7 8" key="1">
    <citation type="journal article" date="2023" name="Plants (Basel)">
        <title>Bridging the Gap: Combining Genomics and Transcriptomics Approaches to Understand Stylosanthes scabra, an Orphan Legume from the Brazilian Caatinga.</title>
        <authorList>
            <person name="Ferreira-Neto J.R.C."/>
            <person name="da Silva M.D."/>
            <person name="Binneck E."/>
            <person name="de Melo N.F."/>
            <person name="da Silva R.H."/>
            <person name="de Melo A.L.T.M."/>
            <person name="Pandolfi V."/>
            <person name="Bustamante F.O."/>
            <person name="Brasileiro-Vidal A.C."/>
            <person name="Benko-Iseppon A.M."/>
        </authorList>
    </citation>
    <scope>NUCLEOTIDE SEQUENCE [LARGE SCALE GENOMIC DNA]</scope>
    <source>
        <tissue evidence="7">Leaves</tissue>
    </source>
</reference>
<protein>
    <recommendedName>
        <fullName evidence="6">EGF-like domain-containing protein</fullName>
    </recommendedName>
</protein>
<dbReference type="Gene3D" id="2.10.25.10">
    <property type="entry name" value="Laminin"/>
    <property type="match status" value="2"/>
</dbReference>
<accession>A0ABU6ZV38</accession>
<keyword evidence="4" id="KW-1015">Disulfide bond</keyword>
<feature type="domain" description="EGF-like" evidence="6">
    <location>
        <begin position="285"/>
        <end position="329"/>
    </location>
</feature>
<keyword evidence="2 5" id="KW-0245">EGF-like domain</keyword>
<dbReference type="Proteomes" id="UP001341840">
    <property type="component" value="Unassembled WGS sequence"/>
</dbReference>
<feature type="non-terminal residue" evidence="7">
    <location>
        <position position="341"/>
    </location>
</feature>
<keyword evidence="3" id="KW-0732">Signal</keyword>
<dbReference type="SUPFAM" id="SSF57196">
    <property type="entry name" value="EGF/Laminin"/>
    <property type="match status" value="1"/>
</dbReference>
<dbReference type="InterPro" id="IPR001881">
    <property type="entry name" value="EGF-like_Ca-bd_dom"/>
</dbReference>
<evidence type="ECO:0000313" key="8">
    <source>
        <dbReference type="Proteomes" id="UP001341840"/>
    </source>
</evidence>
<evidence type="ECO:0000256" key="5">
    <source>
        <dbReference type="PROSITE-ProRule" id="PRU00076"/>
    </source>
</evidence>
<dbReference type="EMBL" id="JASCZI010274325">
    <property type="protein sequence ID" value="MED6225897.1"/>
    <property type="molecule type" value="Genomic_DNA"/>
</dbReference>